<accession>A0A544BQ22</accession>
<dbReference type="InterPro" id="IPR025139">
    <property type="entry name" value="DUF4062"/>
</dbReference>
<evidence type="ECO:0000256" key="1">
    <source>
        <dbReference type="SAM" id="Coils"/>
    </source>
</evidence>
<feature type="coiled-coil region" evidence="1">
    <location>
        <begin position="177"/>
        <end position="207"/>
    </location>
</feature>
<protein>
    <submittedName>
        <fullName evidence="3">DUF4062 domain-containing protein</fullName>
    </submittedName>
</protein>
<sequence>MEKKFQIFVSSTYEDLKDERDQVIKAILEMGHIPVGMEMFSAADEEQWKIIQRQIDESDYYVVIAAHKYGSIAADGVSYTEKEYDYAVKKSVPALGFVLADGANWPANQMESSTEKREALEQFKSKIKSRIVNFWTTKDDLHAKVSISLMKSMQTTPRIGWVRANTVNASPELVSELTRLSKENATLRGELEDIANLAKQNEKKEEVTTKAFEVLRKNIVEIYIAKIGDTEWGEPKEGSLLGVFKAIAPNLMVENTFEKIGADIAVYYGEVNHRQIAPVPNNILSDWLADLAALNLIKPSPRKHPVSDKNEYWTLSEEGSSLLRDIRKIQLEKGLVEHEAPES</sequence>
<dbReference type="Proteomes" id="UP000319979">
    <property type="component" value="Unassembled WGS sequence"/>
</dbReference>
<proteinExistence type="predicted"/>
<feature type="domain" description="DUF4062" evidence="2">
    <location>
        <begin position="6"/>
        <end position="87"/>
    </location>
</feature>
<reference evidence="3 4" key="1">
    <citation type="submission" date="2019-07" db="EMBL/GenBank/DDBJ databases">
        <title>Phenotypic and genotypic antimicrobial resistance traits of Vibrio cholerae non-O1/non-O139 isolated from a large Austrian lake frequently associated with cases of infection.</title>
        <authorList>
            <person name="Lepuschitz S."/>
            <person name="Baron S."/>
            <person name="Larvor E."/>
            <person name="Granier S."/>
            <person name="Pretzer C."/>
            <person name="Mach R.L."/>
            <person name="Farnleitner A.H."/>
            <person name="Ruppitsch W."/>
            <person name="Pleininger S."/>
            <person name="Indra A."/>
            <person name="Kirschner A.K.T."/>
        </authorList>
    </citation>
    <scope>NUCLEOTIDE SEQUENCE [LARGE SCALE GENOMIC DNA]</scope>
    <source>
        <strain evidence="3 4">A12JL36W90</strain>
    </source>
</reference>
<gene>
    <name evidence="3" type="ORF">FLM02_18765</name>
</gene>
<evidence type="ECO:0000313" key="4">
    <source>
        <dbReference type="Proteomes" id="UP000319979"/>
    </source>
</evidence>
<dbReference type="EMBL" id="VIOS01000142">
    <property type="protein sequence ID" value="TQP08484.1"/>
    <property type="molecule type" value="Genomic_DNA"/>
</dbReference>
<keyword evidence="1" id="KW-0175">Coiled coil</keyword>
<dbReference type="Pfam" id="PF13271">
    <property type="entry name" value="DUF4062"/>
    <property type="match status" value="1"/>
</dbReference>
<name>A0A544BQ22_VIBCL</name>
<evidence type="ECO:0000259" key="2">
    <source>
        <dbReference type="Pfam" id="PF13271"/>
    </source>
</evidence>
<organism evidence="3 4">
    <name type="scientific">Vibrio cholerae</name>
    <dbReference type="NCBI Taxonomy" id="666"/>
    <lineage>
        <taxon>Bacteria</taxon>
        <taxon>Pseudomonadati</taxon>
        <taxon>Pseudomonadota</taxon>
        <taxon>Gammaproteobacteria</taxon>
        <taxon>Vibrionales</taxon>
        <taxon>Vibrionaceae</taxon>
        <taxon>Vibrio</taxon>
    </lineage>
</organism>
<evidence type="ECO:0000313" key="3">
    <source>
        <dbReference type="EMBL" id="TQP08484.1"/>
    </source>
</evidence>
<dbReference type="AlphaFoldDB" id="A0A544BQ22"/>
<comment type="caution">
    <text evidence="3">The sequence shown here is derived from an EMBL/GenBank/DDBJ whole genome shotgun (WGS) entry which is preliminary data.</text>
</comment>
<dbReference type="RefSeq" id="WP_142565514.1">
    <property type="nucleotide sequence ID" value="NZ_JAJPEJ010000045.1"/>
</dbReference>